<dbReference type="RefSeq" id="XP_009497059.1">
    <property type="nucleotide sequence ID" value="XM_009498784.1"/>
</dbReference>
<evidence type="ECO:0000256" key="1">
    <source>
        <dbReference type="SAM" id="MobiDB-lite"/>
    </source>
</evidence>
<dbReference type="InterPro" id="IPR019410">
    <property type="entry name" value="Methyltransf_16"/>
</dbReference>
<dbReference type="STRING" id="691883.A0A058Z532"/>
<dbReference type="PANTHER" id="PTHR14614">
    <property type="entry name" value="HEPATOCELLULAR CARCINOMA-ASSOCIATED ANTIGEN"/>
    <property type="match status" value="1"/>
</dbReference>
<feature type="region of interest" description="Disordered" evidence="1">
    <location>
        <begin position="223"/>
        <end position="286"/>
    </location>
</feature>
<dbReference type="InterPro" id="IPR029063">
    <property type="entry name" value="SAM-dependent_MTases_sf"/>
</dbReference>
<dbReference type="Gene3D" id="3.40.50.150">
    <property type="entry name" value="Vaccinia Virus protein VP39"/>
    <property type="match status" value="1"/>
</dbReference>
<evidence type="ECO:0000313" key="2">
    <source>
        <dbReference type="EMBL" id="KCV68627.1"/>
    </source>
</evidence>
<dbReference type="Proteomes" id="UP000030693">
    <property type="component" value="Unassembled WGS sequence"/>
</dbReference>
<keyword evidence="3" id="KW-1185">Reference proteome</keyword>
<evidence type="ECO:0000313" key="3">
    <source>
        <dbReference type="Proteomes" id="UP000030693"/>
    </source>
</evidence>
<dbReference type="SUPFAM" id="SSF53335">
    <property type="entry name" value="S-adenosyl-L-methionine-dependent methyltransferases"/>
    <property type="match status" value="1"/>
</dbReference>
<gene>
    <name evidence="2" type="ORF">H696_04918</name>
</gene>
<reference evidence="2" key="1">
    <citation type="submission" date="2013-04" db="EMBL/GenBank/DDBJ databases">
        <title>The Genome Sequence of Fonticula alba ATCC 38817.</title>
        <authorList>
            <consortium name="The Broad Institute Genomics Platform"/>
            <person name="Russ C."/>
            <person name="Cuomo C."/>
            <person name="Burger G."/>
            <person name="Gray M.W."/>
            <person name="Holland P.W.H."/>
            <person name="King N."/>
            <person name="Lang F.B.F."/>
            <person name="Roger A.J."/>
            <person name="Ruiz-Trillo I."/>
            <person name="Brown M."/>
            <person name="Walker B."/>
            <person name="Young S."/>
            <person name="Zeng Q."/>
            <person name="Gargeya S."/>
            <person name="Fitzgerald M."/>
            <person name="Haas B."/>
            <person name="Abouelleil A."/>
            <person name="Allen A.W."/>
            <person name="Alvarado L."/>
            <person name="Arachchi H.M."/>
            <person name="Berlin A.M."/>
            <person name="Chapman S.B."/>
            <person name="Gainer-Dewar J."/>
            <person name="Goldberg J."/>
            <person name="Griggs A."/>
            <person name="Gujja S."/>
            <person name="Hansen M."/>
            <person name="Howarth C."/>
            <person name="Imamovic A."/>
            <person name="Ireland A."/>
            <person name="Larimer J."/>
            <person name="McCowan C."/>
            <person name="Murphy C."/>
            <person name="Pearson M."/>
            <person name="Poon T.W."/>
            <person name="Priest M."/>
            <person name="Roberts A."/>
            <person name="Saif S."/>
            <person name="Shea T."/>
            <person name="Sisk P."/>
            <person name="Sykes S."/>
            <person name="Wortman J."/>
            <person name="Nusbaum C."/>
            <person name="Birren B."/>
        </authorList>
    </citation>
    <scope>NUCLEOTIDE SEQUENCE [LARGE SCALE GENOMIC DNA]</scope>
    <source>
        <strain evidence="2">ATCC 38817</strain>
    </source>
</reference>
<proteinExistence type="predicted"/>
<name>A0A058Z532_FONAL</name>
<dbReference type="EMBL" id="KB932208">
    <property type="protein sequence ID" value="KCV68627.1"/>
    <property type="molecule type" value="Genomic_DNA"/>
</dbReference>
<dbReference type="GeneID" id="20529643"/>
<feature type="compositionally biased region" description="Basic and acidic residues" evidence="1">
    <location>
        <begin position="238"/>
        <end position="247"/>
    </location>
</feature>
<dbReference type="PANTHER" id="PTHR14614:SF109">
    <property type="entry name" value="RIBOSOMAL LYSINE N-METHYLTRANSFERASE 5"/>
    <property type="match status" value="1"/>
</dbReference>
<protein>
    <submittedName>
        <fullName evidence="2">Uncharacterized protein</fullName>
    </submittedName>
</protein>
<dbReference type="Pfam" id="PF10294">
    <property type="entry name" value="Methyltransf_16"/>
    <property type="match status" value="1"/>
</dbReference>
<dbReference type="AlphaFoldDB" id="A0A058Z532"/>
<dbReference type="OrthoDB" id="413520at2759"/>
<accession>A0A058Z532</accession>
<sequence length="286" mass="31395">MLSKFLEREYQAGRLLECAPEDGTDRASFRAVELGAGCGLVSLVLARLLQHWQRASPTEGKGPFDIVATEADNLRCLDTLSVNARRCFPPAADAPAPPTSYPRNFGPVTVTDHNWGAELSPPLEGHFDYVIGAEIMYDPETGLSLLASIRRLCHSRSRVLMSYGRNRSAEQKFKEAAAAYFTVVDISEQQLHPDFVHPVLHVLELRPLPGKFPEIAVSPLVPLAPATDAMPPPDVPAEEDKKKRPREEEPEQPTVVSKSDGTDPSPAMGPKPTDKTRTPRASKRSK</sequence>
<organism evidence="2">
    <name type="scientific">Fonticula alba</name>
    <name type="common">Slime mold</name>
    <dbReference type="NCBI Taxonomy" id="691883"/>
    <lineage>
        <taxon>Eukaryota</taxon>
        <taxon>Rotosphaerida</taxon>
        <taxon>Fonticulaceae</taxon>
        <taxon>Fonticula</taxon>
    </lineage>
</organism>